<evidence type="ECO:0000256" key="17">
    <source>
        <dbReference type="ARBA" id="ARBA00023274"/>
    </source>
</evidence>
<dbReference type="GO" id="GO:0042555">
    <property type="term" value="C:MCM complex"/>
    <property type="evidence" value="ECO:0007669"/>
    <property type="project" value="InterPro"/>
</dbReference>
<dbReference type="GO" id="GO:0043596">
    <property type="term" value="C:nuclear replication fork"/>
    <property type="evidence" value="ECO:0007669"/>
    <property type="project" value="UniProtKB-ARBA"/>
</dbReference>
<dbReference type="PRINTS" id="PR01658">
    <property type="entry name" value="MCMPROTEIN2"/>
</dbReference>
<gene>
    <name evidence="24" type="ORF">PMIN01_08855</name>
</gene>
<comment type="subcellular location">
    <subcellularLocation>
        <location evidence="1">Nucleus</location>
    </subcellularLocation>
</comment>
<keyword evidence="6" id="KW-0235">DNA replication</keyword>
<dbReference type="InterPro" id="IPR008045">
    <property type="entry name" value="MCM2"/>
</dbReference>
<dbReference type="PROSITE" id="PS00993">
    <property type="entry name" value="RIBOSOMAL_L30E_2"/>
    <property type="match status" value="1"/>
</dbReference>
<keyword evidence="10" id="KW-0378">Hydrolase</keyword>
<evidence type="ECO:0000256" key="1">
    <source>
        <dbReference type="ARBA" id="ARBA00004123"/>
    </source>
</evidence>
<keyword evidence="14" id="KW-0689">Ribosomal protein</keyword>
<evidence type="ECO:0000256" key="16">
    <source>
        <dbReference type="ARBA" id="ARBA00023242"/>
    </source>
</evidence>
<keyword evidence="15" id="KW-0238">DNA-binding</keyword>
<dbReference type="InterPro" id="IPR022991">
    <property type="entry name" value="Ribosomal_eL30_CS"/>
</dbReference>
<dbReference type="PRINTS" id="PR01657">
    <property type="entry name" value="MCMFAMILY"/>
</dbReference>
<keyword evidence="13" id="KW-0067">ATP-binding</keyword>
<dbReference type="GO" id="GO:0005656">
    <property type="term" value="C:nuclear pre-replicative complex"/>
    <property type="evidence" value="ECO:0007669"/>
    <property type="project" value="UniProtKB-ARBA"/>
</dbReference>
<protein>
    <recommendedName>
        <fullName evidence="5">DNA replication licensing factor MCM2</fullName>
        <ecNumber evidence="4">3.6.4.12</ecNumber>
    </recommendedName>
    <alternativeName>
        <fullName evidence="20">DNA replication licensing factor mcm2</fullName>
    </alternativeName>
    <alternativeName>
        <fullName evidence="21">Minichromosome maintenance protein 2</fullName>
    </alternativeName>
</protein>
<dbReference type="SUPFAM" id="SSF52540">
    <property type="entry name" value="P-loop containing nucleoside triphosphate hydrolases"/>
    <property type="match status" value="1"/>
</dbReference>
<feature type="region of interest" description="Disordered" evidence="22">
    <location>
        <begin position="90"/>
        <end position="110"/>
    </location>
</feature>
<evidence type="ECO:0000256" key="18">
    <source>
        <dbReference type="ARBA" id="ARBA00023306"/>
    </source>
</evidence>
<comment type="similarity">
    <text evidence="2">Belongs to the eukaryotic ribosomal protein eL30 family.</text>
</comment>
<dbReference type="CDD" id="cd17753">
    <property type="entry name" value="MCM2"/>
    <property type="match status" value="1"/>
</dbReference>
<accession>A0A9P6GCG8</accession>
<evidence type="ECO:0000256" key="6">
    <source>
        <dbReference type="ARBA" id="ARBA00022705"/>
    </source>
</evidence>
<dbReference type="Pfam" id="PF00493">
    <property type="entry name" value="MCM"/>
    <property type="match status" value="1"/>
</dbReference>
<dbReference type="Gene3D" id="3.30.1330.30">
    <property type="match status" value="1"/>
</dbReference>
<evidence type="ECO:0000259" key="23">
    <source>
        <dbReference type="PROSITE" id="PS50051"/>
    </source>
</evidence>
<keyword evidence="12" id="KW-0862">Zinc</keyword>
<keyword evidence="11" id="KW-0347">Helicase</keyword>
<keyword evidence="7" id="KW-0479">Metal-binding</keyword>
<evidence type="ECO:0000256" key="10">
    <source>
        <dbReference type="ARBA" id="ARBA00022801"/>
    </source>
</evidence>
<keyword evidence="16" id="KW-0539">Nucleus</keyword>
<dbReference type="GO" id="GO:0003682">
    <property type="term" value="F:chromatin binding"/>
    <property type="evidence" value="ECO:0007669"/>
    <property type="project" value="UniProtKB-ARBA"/>
</dbReference>
<dbReference type="GO" id="GO:0008270">
    <property type="term" value="F:zinc ion binding"/>
    <property type="evidence" value="ECO:0007669"/>
    <property type="project" value="UniProtKB-KW"/>
</dbReference>
<dbReference type="PANTHER" id="PTHR11630">
    <property type="entry name" value="DNA REPLICATION LICENSING FACTOR MCM FAMILY MEMBER"/>
    <property type="match status" value="1"/>
</dbReference>
<dbReference type="InterPro" id="IPR001208">
    <property type="entry name" value="MCM_dom"/>
</dbReference>
<dbReference type="NCBIfam" id="NF002172">
    <property type="entry name" value="PRK01018.1"/>
    <property type="match status" value="1"/>
</dbReference>
<dbReference type="HAMAP" id="MF_00481">
    <property type="entry name" value="Ribosomal_eL30"/>
    <property type="match status" value="1"/>
</dbReference>
<dbReference type="Pfam" id="PF17855">
    <property type="entry name" value="MCM_lid"/>
    <property type="match status" value="1"/>
</dbReference>
<evidence type="ECO:0000256" key="11">
    <source>
        <dbReference type="ARBA" id="ARBA00022806"/>
    </source>
</evidence>
<dbReference type="GO" id="GO:0000727">
    <property type="term" value="P:double-strand break repair via break-induced replication"/>
    <property type="evidence" value="ECO:0007669"/>
    <property type="project" value="TreeGrafter"/>
</dbReference>
<dbReference type="PROSITE" id="PS00709">
    <property type="entry name" value="RIBOSOMAL_L30E_1"/>
    <property type="match status" value="1"/>
</dbReference>
<dbReference type="FunFam" id="3.30.1330.30:FF:000001">
    <property type="entry name" value="60S ribosomal protein L30"/>
    <property type="match status" value="1"/>
</dbReference>
<dbReference type="Gene3D" id="3.40.50.300">
    <property type="entry name" value="P-loop containing nucleotide triphosphate hydrolases"/>
    <property type="match status" value="1"/>
</dbReference>
<dbReference type="FunFam" id="2.20.28.10:FF:000002">
    <property type="entry name" value="DNA helicase"/>
    <property type="match status" value="1"/>
</dbReference>
<dbReference type="SUPFAM" id="SSF50249">
    <property type="entry name" value="Nucleic acid-binding proteins"/>
    <property type="match status" value="1"/>
</dbReference>
<dbReference type="InterPro" id="IPR031327">
    <property type="entry name" value="MCM"/>
</dbReference>
<dbReference type="PROSITE" id="PS50051">
    <property type="entry name" value="MCM_2"/>
    <property type="match status" value="1"/>
</dbReference>
<dbReference type="GO" id="GO:0006279">
    <property type="term" value="P:premeiotic DNA replication"/>
    <property type="evidence" value="ECO:0007669"/>
    <property type="project" value="UniProtKB-ARBA"/>
</dbReference>
<dbReference type="PANTHER" id="PTHR11630:SF44">
    <property type="entry name" value="DNA REPLICATION LICENSING FACTOR MCM2"/>
    <property type="match status" value="1"/>
</dbReference>
<dbReference type="Pfam" id="PF14551">
    <property type="entry name" value="MCM_N"/>
    <property type="match status" value="1"/>
</dbReference>
<dbReference type="Pfam" id="PF01248">
    <property type="entry name" value="Ribosomal_L7Ae"/>
    <property type="match status" value="1"/>
</dbReference>
<evidence type="ECO:0000256" key="12">
    <source>
        <dbReference type="ARBA" id="ARBA00022833"/>
    </source>
</evidence>
<dbReference type="Proteomes" id="UP000756921">
    <property type="component" value="Unassembled WGS sequence"/>
</dbReference>
<evidence type="ECO:0000256" key="5">
    <source>
        <dbReference type="ARBA" id="ARBA00018925"/>
    </source>
</evidence>
<dbReference type="EC" id="3.6.4.12" evidence="4"/>
<evidence type="ECO:0000256" key="20">
    <source>
        <dbReference type="ARBA" id="ARBA00074927"/>
    </source>
</evidence>
<dbReference type="GO" id="GO:0043138">
    <property type="term" value="F:3'-5' DNA helicase activity"/>
    <property type="evidence" value="ECO:0007669"/>
    <property type="project" value="TreeGrafter"/>
</dbReference>
<evidence type="ECO:0000313" key="25">
    <source>
        <dbReference type="Proteomes" id="UP000756921"/>
    </source>
</evidence>
<keyword evidence="17" id="KW-0687">Ribonucleoprotein</keyword>
<dbReference type="FunFam" id="3.40.50.300:FF:000138">
    <property type="entry name" value="DNA helicase"/>
    <property type="match status" value="1"/>
</dbReference>
<dbReference type="InterPro" id="IPR018525">
    <property type="entry name" value="MCM_CS"/>
</dbReference>
<dbReference type="SUPFAM" id="SSF55315">
    <property type="entry name" value="L30e-like"/>
    <property type="match status" value="1"/>
</dbReference>
<dbReference type="InterPro" id="IPR012340">
    <property type="entry name" value="NA-bd_OB-fold"/>
</dbReference>
<comment type="catalytic activity">
    <reaction evidence="19">
        <text>ATP + H2O = ADP + phosphate + H(+)</text>
        <dbReference type="Rhea" id="RHEA:13065"/>
        <dbReference type="ChEBI" id="CHEBI:15377"/>
        <dbReference type="ChEBI" id="CHEBI:15378"/>
        <dbReference type="ChEBI" id="CHEBI:30616"/>
        <dbReference type="ChEBI" id="CHEBI:43474"/>
        <dbReference type="ChEBI" id="CHEBI:456216"/>
        <dbReference type="EC" id="3.6.4.12"/>
    </reaction>
</comment>
<dbReference type="GO" id="GO:0022625">
    <property type="term" value="C:cytosolic large ribosomal subunit"/>
    <property type="evidence" value="ECO:0007669"/>
    <property type="project" value="InterPro"/>
</dbReference>
<dbReference type="PROSITE" id="PS00847">
    <property type="entry name" value="MCM_1"/>
    <property type="match status" value="1"/>
</dbReference>
<dbReference type="FunFam" id="3.30.1640.10:FF:000003">
    <property type="entry name" value="DNA helicase"/>
    <property type="match status" value="1"/>
</dbReference>
<dbReference type="GO" id="GO:0017116">
    <property type="term" value="F:single-stranded DNA helicase activity"/>
    <property type="evidence" value="ECO:0007669"/>
    <property type="project" value="TreeGrafter"/>
</dbReference>
<evidence type="ECO:0000256" key="21">
    <source>
        <dbReference type="ARBA" id="ARBA00078186"/>
    </source>
</evidence>
<reference evidence="24" key="1">
    <citation type="journal article" date="2020" name="Mol. Plant Microbe Interact.">
        <title>Genome Sequence of the Biocontrol Agent Coniothyrium minitans strain Conio (IMI 134523).</title>
        <authorList>
            <person name="Patel D."/>
            <person name="Shittu T.A."/>
            <person name="Baroncelli R."/>
            <person name="Muthumeenakshi S."/>
            <person name="Osborne T.H."/>
            <person name="Janganan T.K."/>
            <person name="Sreenivasaprasad S."/>
        </authorList>
    </citation>
    <scope>NUCLEOTIDE SEQUENCE</scope>
    <source>
        <strain evidence="24">Conio</strain>
    </source>
</reference>
<dbReference type="Gene3D" id="2.40.50.140">
    <property type="entry name" value="Nucleic acid-binding proteins"/>
    <property type="match status" value="1"/>
</dbReference>
<keyword evidence="8" id="KW-0547">Nucleotide-binding</keyword>
<dbReference type="InterPro" id="IPR027925">
    <property type="entry name" value="MCM_N"/>
</dbReference>
<keyword evidence="18" id="KW-0131">Cell cycle</keyword>
<dbReference type="InterPro" id="IPR033762">
    <property type="entry name" value="MCM_OB"/>
</dbReference>
<evidence type="ECO:0000256" key="8">
    <source>
        <dbReference type="ARBA" id="ARBA00022741"/>
    </source>
</evidence>
<dbReference type="EMBL" id="WJXW01000009">
    <property type="protein sequence ID" value="KAF9733172.1"/>
    <property type="molecule type" value="Genomic_DNA"/>
</dbReference>
<dbReference type="Pfam" id="PF17207">
    <property type="entry name" value="MCM_OB"/>
    <property type="match status" value="1"/>
</dbReference>
<dbReference type="SMART" id="SM00350">
    <property type="entry name" value="MCM"/>
    <property type="match status" value="1"/>
</dbReference>
<dbReference type="GO" id="GO:0003735">
    <property type="term" value="F:structural constituent of ribosome"/>
    <property type="evidence" value="ECO:0007669"/>
    <property type="project" value="InterPro"/>
</dbReference>
<name>A0A9P6GCG8_9PLEO</name>
<dbReference type="AlphaFoldDB" id="A0A9P6GCG8"/>
<keyword evidence="25" id="KW-1185">Reference proteome</keyword>
<dbReference type="Pfam" id="PF12619">
    <property type="entry name" value="MCM2_N"/>
    <property type="match status" value="1"/>
</dbReference>
<evidence type="ECO:0000256" key="14">
    <source>
        <dbReference type="ARBA" id="ARBA00022980"/>
    </source>
</evidence>
<evidence type="ECO:0000256" key="15">
    <source>
        <dbReference type="ARBA" id="ARBA00023125"/>
    </source>
</evidence>
<dbReference type="InterPro" id="IPR041562">
    <property type="entry name" value="MCM_lid"/>
</dbReference>
<dbReference type="InterPro" id="IPR000231">
    <property type="entry name" value="Ribosomal_eL30"/>
</dbReference>
<feature type="domain" description="MCM C-terminal AAA(+) ATPase" evidence="23">
    <location>
        <begin position="484"/>
        <end position="690"/>
    </location>
</feature>
<dbReference type="GO" id="GO:0005524">
    <property type="term" value="F:ATP binding"/>
    <property type="evidence" value="ECO:0007669"/>
    <property type="project" value="UniProtKB-KW"/>
</dbReference>
<evidence type="ECO:0000256" key="4">
    <source>
        <dbReference type="ARBA" id="ARBA00012551"/>
    </source>
</evidence>
<evidence type="ECO:0000256" key="9">
    <source>
        <dbReference type="ARBA" id="ARBA00022771"/>
    </source>
</evidence>
<dbReference type="GO" id="GO:0003697">
    <property type="term" value="F:single-stranded DNA binding"/>
    <property type="evidence" value="ECO:0007669"/>
    <property type="project" value="TreeGrafter"/>
</dbReference>
<evidence type="ECO:0000256" key="22">
    <source>
        <dbReference type="SAM" id="MobiDB-lite"/>
    </source>
</evidence>
<feature type="region of interest" description="Disordered" evidence="22">
    <location>
        <begin position="1"/>
        <end position="63"/>
    </location>
</feature>
<evidence type="ECO:0000313" key="24">
    <source>
        <dbReference type="EMBL" id="KAF9733172.1"/>
    </source>
</evidence>
<dbReference type="GO" id="GO:0031261">
    <property type="term" value="C:DNA replication preinitiation complex"/>
    <property type="evidence" value="ECO:0007669"/>
    <property type="project" value="UniProtKB-ARBA"/>
</dbReference>
<dbReference type="InterPro" id="IPR029064">
    <property type="entry name" value="Ribosomal_eL30-like_sf"/>
</dbReference>
<dbReference type="InterPro" id="IPR027417">
    <property type="entry name" value="P-loop_NTPase"/>
</dbReference>
<comment type="caution">
    <text evidence="24">The sequence shown here is derived from an EMBL/GenBank/DDBJ whole genome shotgun (WGS) entry which is preliminary data.</text>
</comment>
<comment type="similarity">
    <text evidence="3">Belongs to the MCM family.</text>
</comment>
<dbReference type="Gene3D" id="3.30.1640.10">
    <property type="entry name" value="mini-chromosome maintenance (MCM) complex, chain A, domain 1"/>
    <property type="match status" value="1"/>
</dbReference>
<organism evidence="24 25">
    <name type="scientific">Paraphaeosphaeria minitans</name>
    <dbReference type="NCBI Taxonomy" id="565426"/>
    <lineage>
        <taxon>Eukaryota</taxon>
        <taxon>Fungi</taxon>
        <taxon>Dikarya</taxon>
        <taxon>Ascomycota</taxon>
        <taxon>Pezizomycotina</taxon>
        <taxon>Dothideomycetes</taxon>
        <taxon>Pleosporomycetidae</taxon>
        <taxon>Pleosporales</taxon>
        <taxon>Massarineae</taxon>
        <taxon>Didymosphaeriaceae</taxon>
        <taxon>Paraphaeosphaeria</taxon>
    </lineage>
</organism>
<evidence type="ECO:0000256" key="13">
    <source>
        <dbReference type="ARBA" id="ARBA00022840"/>
    </source>
</evidence>
<evidence type="ECO:0000256" key="2">
    <source>
        <dbReference type="ARBA" id="ARBA00007326"/>
    </source>
</evidence>
<dbReference type="OrthoDB" id="844at2759"/>
<proteinExistence type="inferred from homology"/>
<dbReference type="GO" id="GO:0016787">
    <property type="term" value="F:hydrolase activity"/>
    <property type="evidence" value="ECO:0007669"/>
    <property type="project" value="UniProtKB-KW"/>
</dbReference>
<evidence type="ECO:0000256" key="19">
    <source>
        <dbReference type="ARBA" id="ARBA00047995"/>
    </source>
</evidence>
<sequence>MSSPLRPSMSSANRGAGPSRSNKRARDDESSPAHPPSTPMDMASSPPLIPQDDDMLDEDNIYRDVDDLDEEAEEGAGIDLFDDRFDGELFTNRNNRNYEGPDIDDEGSYEDIGMGARREIDRRLNRRDAEARRRIPDAFLPDDEEGGIGELIRGGRRQRRRYDEEQDDMDLDGDIMAEEMSLEALQDIKANTLTDWVAQPVVARSIAREFKAFLTEYVDDQGISVYGDRVKTLGEINAESLEVSFDHLTQSKATLAYWVANAPTELLKIFDQVAMEVVILHYPDYERIHSEIHVRMTEIPMALTLRQLRQTHLNNLVRVSGVVTRRSGVFPQLKYVKFDCAKCGTTLGPFHQDSNIEVKISFCSNCQSRGPFSVNSERTVYRNYQKLTLQESPGTVPAGRLPRHREVILLWDLIDSAKPGEEIEVTGIYRNNYDASLNNKNGFPVFATIIEANHVVKSHDQLAGFRLSETDEQQIRQLSKDPNIVEKIVNSIAPSIYGHTDIKTAVALSLFGGVSKEAAGRHAMRGDINVLLLGDPGTAKSQVLKYVEKTAHRAVFATGQGASAVGLTASVRRDPMTSEWTLEGGALVLADKGTCLIDEFDKMNDQDRTSIHEAMEQQTISISKAGIVTTLQARCAIVAAANPIGGRYNSTIPFSQNVELTEPILSRFDILCVVRDTVDASEDERLAKFVVNSHARSTQHQNAAYATEDGNGNVESQESMEVDAQANQAPKGDIPQELLRKYILYAREKCRPKLYQIDQDKVARLFADLRKESMATGAYPITVRHLEAIIRISESFCKMRLSEYCSAEDIDRAIAVTVDSFVGSQKVSAKKSLARAFAKYTLNRPGARNLSEHAHKRTFAAALERLEHQNYRRRHQHHRNIQKQLPELTMAPKKAKRNADTINSRLALVMKSGKVTLGYKSTLKSLRNGKAKLVIIAGNTPPLRKSELEYYAMLSKTSVHHFSGNNIELGTACGKLFRCSTMSIIDAGDSDILSADTA</sequence>
<feature type="compositionally biased region" description="Polar residues" evidence="22">
    <location>
        <begin position="1"/>
        <end position="13"/>
    </location>
</feature>
<evidence type="ECO:0000256" key="3">
    <source>
        <dbReference type="ARBA" id="ARBA00008010"/>
    </source>
</evidence>
<dbReference type="GO" id="GO:0003723">
    <property type="term" value="F:RNA binding"/>
    <property type="evidence" value="ECO:0007669"/>
    <property type="project" value="InterPro"/>
</dbReference>
<keyword evidence="9" id="KW-0863">Zinc-finger</keyword>
<dbReference type="GO" id="GO:1902975">
    <property type="term" value="P:mitotic DNA replication initiation"/>
    <property type="evidence" value="ECO:0007669"/>
    <property type="project" value="TreeGrafter"/>
</dbReference>
<dbReference type="InterPro" id="IPR004038">
    <property type="entry name" value="Ribosomal_eL8/eL30/eS12/Gad45"/>
</dbReference>
<dbReference type="Gene3D" id="2.20.28.10">
    <property type="match status" value="1"/>
</dbReference>
<evidence type="ECO:0000256" key="7">
    <source>
        <dbReference type="ARBA" id="ARBA00022723"/>
    </source>
</evidence>